<comment type="caution">
    <text evidence="1">The sequence shown here is derived from an EMBL/GenBank/DDBJ whole genome shotgun (WGS) entry which is preliminary data.</text>
</comment>
<sequence>MKRLVVCCDGTWQNLTSNYPSNVVKLSQSVKRIASDDIPQIVFYGAGIGSENKKILGGATGLGIDQSIQDAYKFLCLNYVDGDEIYLFGFSRGAYTVRSLAGMIHCSGLLSRQYITRVPQAYELYRNRNVKPKDDKARKYREDYAKNEGKPVNITLLACFDTVGALGIPLLPMFKIFSPILHSRYKFYDTTLNKYIQNALHAMAVDEIREIFDVTPMTKNPDAPEQQLIQKWFPGNHGCVGGGTKEYAPLSDGAFKWMMESIKGLDLKLEFDLNSISIELKPTVDFNNDPGFYKLVGTKLRDVPNQVADIHESTIERLQKRKDYRPKNLAQTISELKLN</sequence>
<dbReference type="EMBL" id="VILF01000004">
    <property type="protein sequence ID" value="MTJ44504.1"/>
    <property type="molecule type" value="Genomic_DNA"/>
</dbReference>
<name>A0ACC7S816_DOLFA</name>
<protein>
    <submittedName>
        <fullName evidence="1">DUF2235 domain-containing protein</fullName>
    </submittedName>
</protein>
<evidence type="ECO:0000313" key="1">
    <source>
        <dbReference type="EMBL" id="MTJ44504.1"/>
    </source>
</evidence>
<gene>
    <name evidence="1" type="ORF">FJR39_15515</name>
</gene>
<evidence type="ECO:0000313" key="2">
    <source>
        <dbReference type="Proteomes" id="UP001517388"/>
    </source>
</evidence>
<keyword evidence="2" id="KW-1185">Reference proteome</keyword>
<dbReference type="Proteomes" id="UP001517388">
    <property type="component" value="Unassembled WGS sequence"/>
</dbReference>
<reference evidence="2" key="1">
    <citation type="journal article" date="2020" name="Toxins">
        <title>Phylogenomic Analysis of Secondary Metabolism in the Toxic Cyanobacterial Genera Anabaena, Dolichospermum and Aphanizomenon.</title>
        <authorList>
            <person name="Oesterholm J."/>
            <person name="Popin R.V."/>
            <person name="Fewer D.P."/>
            <person name="Sivonen K."/>
        </authorList>
    </citation>
    <scope>NUCLEOTIDE SEQUENCE [LARGE SCALE GENOMIC DNA]</scope>
    <source>
        <strain evidence="2">UHCC 0037</strain>
    </source>
</reference>
<accession>A0ACC7S816</accession>
<organism evidence="1 2">
    <name type="scientific">Dolichospermum flos-aquae UHCC 0037</name>
    <dbReference type="NCBI Taxonomy" id="2590026"/>
    <lineage>
        <taxon>Bacteria</taxon>
        <taxon>Bacillati</taxon>
        <taxon>Cyanobacteriota</taxon>
        <taxon>Cyanophyceae</taxon>
        <taxon>Nostocales</taxon>
        <taxon>Aphanizomenonaceae</taxon>
        <taxon>Dolichospermum</taxon>
    </lineage>
</organism>
<proteinExistence type="predicted"/>